<feature type="region of interest" description="Disordered" evidence="1">
    <location>
        <begin position="284"/>
        <end position="325"/>
    </location>
</feature>
<name>A0A6A6H1F5_VIRVR</name>
<reference evidence="3" key="1">
    <citation type="journal article" date="2020" name="Stud. Mycol.">
        <title>101 Dothideomycetes genomes: a test case for predicting lifestyles and emergence of pathogens.</title>
        <authorList>
            <person name="Haridas S."/>
            <person name="Albert R."/>
            <person name="Binder M."/>
            <person name="Bloem J."/>
            <person name="Labutti K."/>
            <person name="Salamov A."/>
            <person name="Andreopoulos B."/>
            <person name="Baker S."/>
            <person name="Barry K."/>
            <person name="Bills G."/>
            <person name="Bluhm B."/>
            <person name="Cannon C."/>
            <person name="Castanera R."/>
            <person name="Culley D."/>
            <person name="Daum C."/>
            <person name="Ezra D."/>
            <person name="Gonzalez J."/>
            <person name="Henrissat B."/>
            <person name="Kuo A."/>
            <person name="Liang C."/>
            <person name="Lipzen A."/>
            <person name="Lutzoni F."/>
            <person name="Magnuson J."/>
            <person name="Mondo S."/>
            <person name="Nolan M."/>
            <person name="Ohm R."/>
            <person name="Pangilinan J."/>
            <person name="Park H.-J."/>
            <person name="Ramirez L."/>
            <person name="Alfaro M."/>
            <person name="Sun H."/>
            <person name="Tritt A."/>
            <person name="Yoshinaga Y."/>
            <person name="Zwiers L.-H."/>
            <person name="Turgeon B."/>
            <person name="Goodwin S."/>
            <person name="Spatafora J."/>
            <person name="Crous P."/>
            <person name="Grigoriev I."/>
        </authorList>
    </citation>
    <scope>NUCLEOTIDE SEQUENCE</scope>
    <source>
        <strain evidence="3">Tuck. ex Michener</strain>
    </source>
</reference>
<accession>A0A6A6H1F5</accession>
<dbReference type="Gene3D" id="3.65.10.20">
    <property type="entry name" value="RNA 3'-terminal phosphate cyclase domain"/>
    <property type="match status" value="2"/>
</dbReference>
<feature type="domain" description="RNA 3'-terminal phosphate cyclase" evidence="2">
    <location>
        <begin position="8"/>
        <end position="404"/>
    </location>
</feature>
<dbReference type="Pfam" id="PF01137">
    <property type="entry name" value="RTC"/>
    <property type="match status" value="1"/>
</dbReference>
<feature type="compositionally biased region" description="Low complexity" evidence="1">
    <location>
        <begin position="284"/>
        <end position="294"/>
    </location>
</feature>
<evidence type="ECO:0000259" key="2">
    <source>
        <dbReference type="Pfam" id="PF01137"/>
    </source>
</evidence>
<dbReference type="PANTHER" id="PTHR11096">
    <property type="entry name" value="RNA 3' TERMINAL PHOSPHATE CYCLASE"/>
    <property type="match status" value="1"/>
</dbReference>
<dbReference type="InterPro" id="IPR023797">
    <property type="entry name" value="RNA3'_phos_cyclase_dom"/>
</dbReference>
<dbReference type="PANTHER" id="PTHR11096:SF0">
    <property type="entry name" value="RNA 3'-TERMINAL PHOSPHATE CYCLASE"/>
    <property type="match status" value="1"/>
</dbReference>
<gene>
    <name evidence="3" type="ORF">EV356DRAFT_437014</name>
</gene>
<evidence type="ECO:0000256" key="1">
    <source>
        <dbReference type="SAM" id="MobiDB-lite"/>
    </source>
</evidence>
<dbReference type="OrthoDB" id="25029at2759"/>
<evidence type="ECO:0000313" key="3">
    <source>
        <dbReference type="EMBL" id="KAF2231802.1"/>
    </source>
</evidence>
<dbReference type="Proteomes" id="UP000800092">
    <property type="component" value="Unassembled WGS sequence"/>
</dbReference>
<dbReference type="EMBL" id="ML991822">
    <property type="protein sequence ID" value="KAF2231802.1"/>
    <property type="molecule type" value="Genomic_DNA"/>
</dbReference>
<dbReference type="InterPro" id="IPR037136">
    <property type="entry name" value="RNA3'_phos_cyclase_dom_sf"/>
</dbReference>
<protein>
    <submittedName>
        <fullName evidence="3">RNA 3'-terminal phosphate cyclase</fullName>
    </submittedName>
</protein>
<dbReference type="AlphaFoldDB" id="A0A6A6H1F5"/>
<sequence length="424" mass="45650">INLLGTTLEGGGQLVRVAVGVSALTETPIHVTKIRGGRAGAQGLKQQHLTCVRWLSRASNARTLGAEKKSLELHFQPRGIAEDSLLEENIDIGSPGSISLTLQAILPILLFSPNPSSEPRHVTIKGGVNVDLSPSYEYSRQVLVPTLALIGLPLVKTSLGKREWTQKNQATGSVNYAVQPLPRGATFRAFTLQDRGPVTRVHATIISPPRYQSELQQHILSVIASYTKLSHLTFATQPTDDESPPVDFTLETPGSTKTTYVLLVAHTTTGHRLGTDLYLSKFASSSSTPSNSTHHNQHHGPNTTISARQRRSKRPPAHSASDNAATTDAAALPAFAERVVADLAAELAHGGAVDTHMRDQLVVYQALAEGRSYEEDGKDGGRRKAREASLHTRTAEWVCEKLLRGRGVRFDGLGGCEGCGWVVG</sequence>
<keyword evidence="4" id="KW-1185">Reference proteome</keyword>
<dbReference type="SUPFAM" id="SSF55205">
    <property type="entry name" value="EPT/RTPC-like"/>
    <property type="match status" value="1"/>
</dbReference>
<dbReference type="InterPro" id="IPR000228">
    <property type="entry name" value="RNA3'_term_phos_cyc"/>
</dbReference>
<dbReference type="GO" id="GO:0003963">
    <property type="term" value="F:RNA-3'-phosphate cyclase activity"/>
    <property type="evidence" value="ECO:0007669"/>
    <property type="project" value="TreeGrafter"/>
</dbReference>
<feature type="non-terminal residue" evidence="3">
    <location>
        <position position="424"/>
    </location>
</feature>
<dbReference type="InterPro" id="IPR013792">
    <property type="entry name" value="RNA3'P_cycl/enolpyr_Trfase_a/b"/>
</dbReference>
<dbReference type="GO" id="GO:0006396">
    <property type="term" value="P:RNA processing"/>
    <property type="evidence" value="ECO:0007669"/>
    <property type="project" value="InterPro"/>
</dbReference>
<evidence type="ECO:0000313" key="4">
    <source>
        <dbReference type="Proteomes" id="UP000800092"/>
    </source>
</evidence>
<organism evidence="3 4">
    <name type="scientific">Viridothelium virens</name>
    <name type="common">Speckled blister lichen</name>
    <name type="synonym">Trypethelium virens</name>
    <dbReference type="NCBI Taxonomy" id="1048519"/>
    <lineage>
        <taxon>Eukaryota</taxon>
        <taxon>Fungi</taxon>
        <taxon>Dikarya</taxon>
        <taxon>Ascomycota</taxon>
        <taxon>Pezizomycotina</taxon>
        <taxon>Dothideomycetes</taxon>
        <taxon>Dothideomycetes incertae sedis</taxon>
        <taxon>Trypetheliales</taxon>
        <taxon>Trypetheliaceae</taxon>
        <taxon>Viridothelium</taxon>
    </lineage>
</organism>
<dbReference type="GO" id="GO:0005634">
    <property type="term" value="C:nucleus"/>
    <property type="evidence" value="ECO:0007669"/>
    <property type="project" value="TreeGrafter"/>
</dbReference>
<proteinExistence type="predicted"/>
<feature type="non-terminal residue" evidence="3">
    <location>
        <position position="1"/>
    </location>
</feature>